<feature type="domain" description="UPF0506" evidence="7">
    <location>
        <begin position="25"/>
        <end position="82"/>
    </location>
</feature>
<sequence>MKLFSSIFVIILVFSLQVNHNVDACKAIGETCAKTIFDRCCDGTVCKLSAPFYGECVECLTSGNRCWKHSECCSGYCNWFTCRDL</sequence>
<organism evidence="8 9">
    <name type="scientific">Schistosoma margrebowiei</name>
    <dbReference type="NCBI Taxonomy" id="48269"/>
    <lineage>
        <taxon>Eukaryota</taxon>
        <taxon>Metazoa</taxon>
        <taxon>Spiralia</taxon>
        <taxon>Lophotrochozoa</taxon>
        <taxon>Platyhelminthes</taxon>
        <taxon>Trematoda</taxon>
        <taxon>Digenea</taxon>
        <taxon>Strigeidida</taxon>
        <taxon>Schistosomatoidea</taxon>
        <taxon>Schistosomatidae</taxon>
        <taxon>Schistosoma</taxon>
    </lineage>
</organism>
<dbReference type="GO" id="GO:0005576">
    <property type="term" value="C:extracellular region"/>
    <property type="evidence" value="ECO:0007669"/>
    <property type="project" value="UniProtKB-SubCell"/>
</dbReference>
<proteinExistence type="predicted"/>
<keyword evidence="2" id="KW-0964">Secreted</keyword>
<evidence type="ECO:0000259" key="7">
    <source>
        <dbReference type="Pfam" id="PF11703"/>
    </source>
</evidence>
<reference evidence="9" key="1">
    <citation type="submission" date="2023-11" db="UniProtKB">
        <authorList>
            <consortium name="WormBaseParasite"/>
        </authorList>
    </citation>
    <scope>IDENTIFICATION</scope>
</reference>
<evidence type="ECO:0000313" key="9">
    <source>
        <dbReference type="WBParaSite" id="SMRG1_89230.1"/>
    </source>
</evidence>
<dbReference type="Proteomes" id="UP000050790">
    <property type="component" value="Unassembled WGS sequence"/>
</dbReference>
<accession>A0AA85AJT0</accession>
<dbReference type="WBParaSite" id="SMRG1_89230.1">
    <property type="protein sequence ID" value="SMRG1_89230.1"/>
    <property type="gene ID" value="SMRG1_89230"/>
</dbReference>
<evidence type="ECO:0000256" key="1">
    <source>
        <dbReference type="ARBA" id="ARBA00004613"/>
    </source>
</evidence>
<name>A0AA85AJT0_9TREM</name>
<evidence type="ECO:0000256" key="3">
    <source>
        <dbReference type="ARBA" id="ARBA00022729"/>
    </source>
</evidence>
<dbReference type="InterPro" id="IPR021712">
    <property type="entry name" value="UPF0506"/>
</dbReference>
<dbReference type="Pfam" id="PF11703">
    <property type="entry name" value="UPF0506"/>
    <property type="match status" value="1"/>
</dbReference>
<feature type="signal peptide" evidence="6">
    <location>
        <begin position="1"/>
        <end position="24"/>
    </location>
</feature>
<comment type="subcellular location">
    <subcellularLocation>
        <location evidence="1">Secreted</location>
    </subcellularLocation>
</comment>
<keyword evidence="5" id="KW-1015">Disulfide bond</keyword>
<evidence type="ECO:0000256" key="4">
    <source>
        <dbReference type="ARBA" id="ARBA00022854"/>
    </source>
</evidence>
<keyword evidence="4" id="KW-0960">Knottin</keyword>
<evidence type="ECO:0000256" key="6">
    <source>
        <dbReference type="SAM" id="SignalP"/>
    </source>
</evidence>
<evidence type="ECO:0000313" key="8">
    <source>
        <dbReference type="Proteomes" id="UP000050790"/>
    </source>
</evidence>
<keyword evidence="3 6" id="KW-0732">Signal</keyword>
<dbReference type="AlphaFoldDB" id="A0AA85AJT0"/>
<evidence type="ECO:0000256" key="5">
    <source>
        <dbReference type="ARBA" id="ARBA00023157"/>
    </source>
</evidence>
<feature type="chain" id="PRO_5041695351" description="UPF0506 domain-containing protein" evidence="6">
    <location>
        <begin position="25"/>
        <end position="85"/>
    </location>
</feature>
<protein>
    <recommendedName>
        <fullName evidence="7">UPF0506 domain-containing protein</fullName>
    </recommendedName>
</protein>
<evidence type="ECO:0000256" key="2">
    <source>
        <dbReference type="ARBA" id="ARBA00022525"/>
    </source>
</evidence>